<comment type="caution">
    <text evidence="5">The sequence shown here is derived from an EMBL/GenBank/DDBJ whole genome shotgun (WGS) entry which is preliminary data.</text>
</comment>
<evidence type="ECO:0000256" key="3">
    <source>
        <dbReference type="ARBA" id="ARBA00022801"/>
    </source>
</evidence>
<keyword evidence="2 5" id="KW-0808">Transferase</keyword>
<evidence type="ECO:0000256" key="1">
    <source>
        <dbReference type="ARBA" id="ARBA00009381"/>
    </source>
</evidence>
<dbReference type="InterPro" id="IPR043138">
    <property type="entry name" value="GGT_lsub"/>
</dbReference>
<dbReference type="InterPro" id="IPR029055">
    <property type="entry name" value="Ntn_hydrolases_N"/>
</dbReference>
<dbReference type="Gene3D" id="1.10.246.130">
    <property type="match status" value="1"/>
</dbReference>
<reference evidence="6" key="1">
    <citation type="journal article" date="2019" name="Int. J. Syst. Evol. Microbiol.">
        <title>The Global Catalogue of Microorganisms (GCM) 10K type strain sequencing project: providing services to taxonomists for standard genome sequencing and annotation.</title>
        <authorList>
            <consortium name="The Broad Institute Genomics Platform"/>
            <consortium name="The Broad Institute Genome Sequencing Center for Infectious Disease"/>
            <person name="Wu L."/>
            <person name="Ma J."/>
        </authorList>
    </citation>
    <scope>NUCLEOTIDE SEQUENCE [LARGE SCALE GENOMIC DNA]</scope>
    <source>
        <strain evidence="6">CCM 7043</strain>
    </source>
</reference>
<keyword evidence="5" id="KW-0012">Acyltransferase</keyword>
<dbReference type="InterPro" id="IPR051792">
    <property type="entry name" value="GGT_bact"/>
</dbReference>
<dbReference type="RefSeq" id="WP_377199082.1">
    <property type="nucleotide sequence ID" value="NZ_JBHUHF010000001.1"/>
</dbReference>
<dbReference type="PANTHER" id="PTHR43199">
    <property type="entry name" value="GLUTATHIONE HYDROLASE"/>
    <property type="match status" value="1"/>
</dbReference>
<organism evidence="5 6">
    <name type="scientific">Promicromonospora aerolata</name>
    <dbReference type="NCBI Taxonomy" id="195749"/>
    <lineage>
        <taxon>Bacteria</taxon>
        <taxon>Bacillati</taxon>
        <taxon>Actinomycetota</taxon>
        <taxon>Actinomycetes</taxon>
        <taxon>Micrococcales</taxon>
        <taxon>Promicromonosporaceae</taxon>
        <taxon>Promicromonospora</taxon>
    </lineage>
</organism>
<dbReference type="EC" id="2.3.2.2" evidence="5"/>
<dbReference type="GO" id="GO:0103068">
    <property type="term" value="F:leukotriene C4 gamma-glutamyl transferase activity"/>
    <property type="evidence" value="ECO:0007669"/>
    <property type="project" value="UniProtKB-EC"/>
</dbReference>
<proteinExistence type="inferred from homology"/>
<dbReference type="Pfam" id="PF01019">
    <property type="entry name" value="G_glu_transpept"/>
    <property type="match status" value="1"/>
</dbReference>
<dbReference type="EMBL" id="JBHUHF010000001">
    <property type="protein sequence ID" value="MFD2027332.1"/>
    <property type="molecule type" value="Genomic_DNA"/>
</dbReference>
<accession>A0ABW4VCZ2</accession>
<keyword evidence="6" id="KW-1185">Reference proteome</keyword>
<evidence type="ECO:0000256" key="2">
    <source>
        <dbReference type="ARBA" id="ARBA00022679"/>
    </source>
</evidence>
<evidence type="ECO:0000256" key="4">
    <source>
        <dbReference type="ARBA" id="ARBA00023145"/>
    </source>
</evidence>
<comment type="similarity">
    <text evidence="1">Belongs to the gamma-glutamyltransferase family.</text>
</comment>
<dbReference type="InterPro" id="IPR043137">
    <property type="entry name" value="GGT_ssub_C"/>
</dbReference>
<evidence type="ECO:0000313" key="6">
    <source>
        <dbReference type="Proteomes" id="UP001597338"/>
    </source>
</evidence>
<name>A0ABW4VCZ2_9MICO</name>
<sequence>MLQRGGTAVDAAIAAAFADAVMQPASSGIGGGGVSIVVADGEASNYEYREVVNQVGQIPESGAGIPGFVAGMERLHRDHGNLPWADLLAPAIQIADEGGPVSRYLASSINSPYGQAITGSLPQFQREDGTPLQEGDLLVQTDLAETMSNLAEEGPESVYTGTLAQILSQTPGIDKETLAAYQVDVFEPAAGPVGEYTMLSGAPALPGAAIIQMVQIAEASGIADVEPESPEFVDLLSRAWQVADASVQQHFGDPRFVDVPVERLTDPQENAQIAATLPNATETTNRSAALGGYESAPNTTHISVIDADGVAVSMTNTITNYWGSGQYVAGFFLNDQLERFSDIGAASTNLPEPGRRSVTWSSPTMLLDAQQRPVLVIGTPGGRQIPSTTASVITRWALHGQPLKTAIPAGRFILTDGELRLETPQLADGTRALGYDVVVADEASQANYGSVQALAIDWETGGVSSFADKRRSAGFVVGRADG</sequence>
<evidence type="ECO:0000313" key="5">
    <source>
        <dbReference type="EMBL" id="MFD2027332.1"/>
    </source>
</evidence>
<protein>
    <submittedName>
        <fullName evidence="5">Gamma-glutamyltransferase</fullName>
        <ecNumber evidence="5">2.3.2.2</ecNumber>
    </submittedName>
</protein>
<gene>
    <name evidence="5" type="ORF">ACFSL2_17605</name>
</gene>
<keyword evidence="3" id="KW-0378">Hydrolase</keyword>
<dbReference type="PANTHER" id="PTHR43199:SF1">
    <property type="entry name" value="GLUTATHIONE HYDROLASE PROENZYME"/>
    <property type="match status" value="1"/>
</dbReference>
<dbReference type="Gene3D" id="3.60.20.40">
    <property type="match status" value="1"/>
</dbReference>
<keyword evidence="4" id="KW-0865">Zymogen</keyword>
<dbReference type="PRINTS" id="PR01210">
    <property type="entry name" value="GGTRANSPTASE"/>
</dbReference>
<dbReference type="Proteomes" id="UP001597338">
    <property type="component" value="Unassembled WGS sequence"/>
</dbReference>
<dbReference type="SUPFAM" id="SSF56235">
    <property type="entry name" value="N-terminal nucleophile aminohydrolases (Ntn hydrolases)"/>
    <property type="match status" value="1"/>
</dbReference>